<comment type="similarity">
    <text evidence="1">Belongs to the cutinase family.</text>
</comment>
<proteinExistence type="inferred from homology"/>
<dbReference type="InterPro" id="IPR000675">
    <property type="entry name" value="Cutinase/axe"/>
</dbReference>
<dbReference type="EMBL" id="LVHI01000012">
    <property type="protein sequence ID" value="OAK54532.1"/>
    <property type="molecule type" value="Genomic_DNA"/>
</dbReference>
<organism evidence="7 8">
    <name type="scientific">Rhodococcoides kyotonense</name>
    <dbReference type="NCBI Taxonomy" id="398843"/>
    <lineage>
        <taxon>Bacteria</taxon>
        <taxon>Bacillati</taxon>
        <taxon>Actinomycetota</taxon>
        <taxon>Actinomycetes</taxon>
        <taxon>Mycobacteriales</taxon>
        <taxon>Nocardiaceae</taxon>
        <taxon>Rhodococcoides</taxon>
    </lineage>
</organism>
<protein>
    <submittedName>
        <fullName evidence="7">Cutinase</fullName>
    </submittedName>
</protein>
<dbReference type="SMART" id="SM01110">
    <property type="entry name" value="Cutinase"/>
    <property type="match status" value="1"/>
</dbReference>
<name>A0A177YG64_9NOCA</name>
<dbReference type="SUPFAM" id="SSF53474">
    <property type="entry name" value="alpha/beta-Hydrolases"/>
    <property type="match status" value="1"/>
</dbReference>
<feature type="compositionally biased region" description="Pro residues" evidence="5">
    <location>
        <begin position="439"/>
        <end position="453"/>
    </location>
</feature>
<dbReference type="GO" id="GO:0052689">
    <property type="term" value="F:carboxylic ester hydrolase activity"/>
    <property type="evidence" value="ECO:0007669"/>
    <property type="project" value="UniProtKB-KW"/>
</dbReference>
<keyword evidence="3" id="KW-0378">Hydrolase</keyword>
<feature type="chain" id="PRO_5008079820" evidence="6">
    <location>
        <begin position="32"/>
        <end position="490"/>
    </location>
</feature>
<feature type="region of interest" description="Disordered" evidence="5">
    <location>
        <begin position="29"/>
        <end position="58"/>
    </location>
</feature>
<feature type="signal peptide" evidence="6">
    <location>
        <begin position="1"/>
        <end position="31"/>
    </location>
</feature>
<evidence type="ECO:0000256" key="3">
    <source>
        <dbReference type="ARBA" id="ARBA00022801"/>
    </source>
</evidence>
<gene>
    <name evidence="7" type="ORF">A3K89_04025</name>
</gene>
<evidence type="ECO:0000256" key="5">
    <source>
        <dbReference type="SAM" id="MobiDB-lite"/>
    </source>
</evidence>
<dbReference type="Pfam" id="PF01083">
    <property type="entry name" value="Cutinase"/>
    <property type="match status" value="1"/>
</dbReference>
<comment type="caution">
    <text evidence="7">The sequence shown here is derived from an EMBL/GenBank/DDBJ whole genome shotgun (WGS) entry which is preliminary data.</text>
</comment>
<dbReference type="PANTHER" id="PTHR33630:SF9">
    <property type="entry name" value="CUTINASE 4"/>
    <property type="match status" value="1"/>
</dbReference>
<dbReference type="PANTHER" id="PTHR33630">
    <property type="entry name" value="CUTINASE RV1984C-RELATED-RELATED"/>
    <property type="match status" value="1"/>
</dbReference>
<accession>A0A177YG64</accession>
<evidence type="ECO:0000256" key="2">
    <source>
        <dbReference type="ARBA" id="ARBA00022487"/>
    </source>
</evidence>
<sequence length="490" mass="51757">MRRRLRAGSLLSASVALAAVVLLVAPPAVSAAPDSGSADSGSSGTGSSDEPNIDPNNYAQDCPDVLMLAVSGATDSDSDRDPLNEEPRSVASNWVGNVTLPVGQVNAGSPGSVGWLYVPYPSTYGLGVLNDVETYQQSVADGVASTNRLLDEYKTKCGDATKFVLLGYSVGGEVVERVAVELGHRDSNASVTGDDIAGVVMIGAPYRPAGAPNFDEPGPSGGGFQAQAPRDYGALRDKVTWSCRPYDLACDAPDNILALNLALGVLGQMRFTVLNPVQTVADFGRTVANIATRAIIDIATNKNWLESDETLLEVLLKVSDQTYRVDEGAAVDALSPDQLLADLNWAMGPGVETVRNKLRAEGEGLVENNKGIVDVVVEPYIFIGFLQHLLYWNNNPNDGREWESEKIVAWVTDLAKTERDRKAAESAAPADAAPEPRPEANPVPAPAPMPALVPEPGTVTRDSDLGAFLDSLGVVVPEGVFPPQNARTPE</sequence>
<dbReference type="Proteomes" id="UP000077519">
    <property type="component" value="Unassembled WGS sequence"/>
</dbReference>
<dbReference type="InterPro" id="IPR029058">
    <property type="entry name" value="AB_hydrolase_fold"/>
</dbReference>
<dbReference type="AlphaFoldDB" id="A0A177YG64"/>
<dbReference type="RefSeq" id="WP_068424887.1">
    <property type="nucleotide sequence ID" value="NZ_LVHI01000012.1"/>
</dbReference>
<evidence type="ECO:0000256" key="4">
    <source>
        <dbReference type="ARBA" id="ARBA00023157"/>
    </source>
</evidence>
<evidence type="ECO:0000313" key="8">
    <source>
        <dbReference type="Proteomes" id="UP000077519"/>
    </source>
</evidence>
<feature type="region of interest" description="Disordered" evidence="5">
    <location>
        <begin position="420"/>
        <end position="464"/>
    </location>
</feature>
<dbReference type="Gene3D" id="3.40.50.1820">
    <property type="entry name" value="alpha/beta hydrolase"/>
    <property type="match status" value="1"/>
</dbReference>
<keyword evidence="6" id="KW-0732">Signal</keyword>
<keyword evidence="2" id="KW-0719">Serine esterase</keyword>
<feature type="compositionally biased region" description="Low complexity" evidence="5">
    <location>
        <begin position="29"/>
        <end position="49"/>
    </location>
</feature>
<evidence type="ECO:0000313" key="7">
    <source>
        <dbReference type="EMBL" id="OAK54532.1"/>
    </source>
</evidence>
<keyword evidence="4" id="KW-1015">Disulfide bond</keyword>
<keyword evidence="8" id="KW-1185">Reference proteome</keyword>
<evidence type="ECO:0000256" key="1">
    <source>
        <dbReference type="ARBA" id="ARBA00007534"/>
    </source>
</evidence>
<evidence type="ECO:0000256" key="6">
    <source>
        <dbReference type="SAM" id="SignalP"/>
    </source>
</evidence>
<reference evidence="7 8" key="1">
    <citation type="submission" date="2016-03" db="EMBL/GenBank/DDBJ databases">
        <title>Genome sequence of Rhodococcus kyotonensis KB10.</title>
        <authorList>
            <person name="Jeong H."/>
            <person name="Hong C.E."/>
            <person name="Jo S.H."/>
            <person name="Park J.M."/>
        </authorList>
    </citation>
    <scope>NUCLEOTIDE SEQUENCE [LARGE SCALE GENOMIC DNA]</scope>
    <source>
        <strain evidence="7 8">KB10</strain>
    </source>
</reference>